<name>A0ABW8YS12_9SPHN</name>
<gene>
    <name evidence="1" type="ORF">ABS767_13410</name>
</gene>
<accession>A0ABW8YS12</accession>
<sequence length="349" mass="38154">MFGPALSLLALAAGTPQAFDPGREQPPLDPPSRVLVLGTPHLSGIPTDHYPESLEPLLAKLVAYRPQIITIEALSGAQCAYLRTYPARWKSTVADYCWNPAPARAATGLDVPDAVIESERLLAKLGPDPAPAARRRLAATFLAAGERASALVQWLRLPESERRAADGLDAALVEVLEKVRVRHNEDYAIAAPLAARLGLDRLHYVDDHTSDFVISDEAAFGTAIQAQWDNEASKQRKAADARLMAGMKAPGGLLAAYRGYNDPRTFSLVYRSDFGAALRDPSPQRFGRQYVGSWEVRNLRMVANIRETLVTAPGSRVLTIVGASHKPYFDAYLRQMHDVRLVDVGKVLE</sequence>
<dbReference type="EMBL" id="JBELQC010000002">
    <property type="protein sequence ID" value="MFL9841966.1"/>
    <property type="molecule type" value="Genomic_DNA"/>
</dbReference>
<dbReference type="InterPro" id="IPR043749">
    <property type="entry name" value="DUF5694"/>
</dbReference>
<proteinExistence type="predicted"/>
<dbReference type="RefSeq" id="WP_408079174.1">
    <property type="nucleotide sequence ID" value="NZ_JBELQC010000002.1"/>
</dbReference>
<evidence type="ECO:0000313" key="1">
    <source>
        <dbReference type="EMBL" id="MFL9841966.1"/>
    </source>
</evidence>
<organism evidence="1 2">
    <name type="scientific">Sphingomonas plantiphila</name>
    <dbReference type="NCBI Taxonomy" id="3163295"/>
    <lineage>
        <taxon>Bacteria</taxon>
        <taxon>Pseudomonadati</taxon>
        <taxon>Pseudomonadota</taxon>
        <taxon>Alphaproteobacteria</taxon>
        <taxon>Sphingomonadales</taxon>
        <taxon>Sphingomonadaceae</taxon>
        <taxon>Sphingomonas</taxon>
    </lineage>
</organism>
<protein>
    <submittedName>
        <fullName evidence="1">DUF5694 domain-containing protein</fullName>
    </submittedName>
</protein>
<comment type="caution">
    <text evidence="1">The sequence shown here is derived from an EMBL/GenBank/DDBJ whole genome shotgun (WGS) entry which is preliminary data.</text>
</comment>
<keyword evidence="2" id="KW-1185">Reference proteome</keyword>
<dbReference type="Proteomes" id="UP001629244">
    <property type="component" value="Unassembled WGS sequence"/>
</dbReference>
<dbReference type="Pfam" id="PF18950">
    <property type="entry name" value="DUF5694"/>
    <property type="match status" value="1"/>
</dbReference>
<reference evidence="1 2" key="1">
    <citation type="submission" date="2024-06" db="EMBL/GenBank/DDBJ databases">
        <authorList>
            <person name="Kaempfer P."/>
            <person name="Viver T."/>
        </authorList>
    </citation>
    <scope>NUCLEOTIDE SEQUENCE [LARGE SCALE GENOMIC DNA]</scope>
    <source>
        <strain evidence="1 2">ST-64</strain>
    </source>
</reference>
<evidence type="ECO:0000313" key="2">
    <source>
        <dbReference type="Proteomes" id="UP001629244"/>
    </source>
</evidence>